<dbReference type="Gene3D" id="3.20.20.100">
    <property type="entry name" value="NADP-dependent oxidoreductase domain"/>
    <property type="match status" value="1"/>
</dbReference>
<evidence type="ECO:0000313" key="5">
    <source>
        <dbReference type="EMBL" id="SKA60781.1"/>
    </source>
</evidence>
<dbReference type="GO" id="GO:0016491">
    <property type="term" value="F:oxidoreductase activity"/>
    <property type="evidence" value="ECO:0007669"/>
    <property type="project" value="InterPro"/>
</dbReference>
<name>A0A1T4V8A9_9GAMM</name>
<feature type="domain" description="NADP-dependent oxidoreductase" evidence="4">
    <location>
        <begin position="15"/>
        <end position="270"/>
    </location>
</feature>
<dbReference type="Pfam" id="PF00248">
    <property type="entry name" value="Aldo_ket_red"/>
    <property type="match status" value="1"/>
</dbReference>
<protein>
    <submittedName>
        <fullName evidence="5">Aldo/keto reductase</fullName>
    </submittedName>
</protein>
<dbReference type="CDD" id="cd19138">
    <property type="entry name" value="AKR_YeaE"/>
    <property type="match status" value="1"/>
</dbReference>
<dbReference type="InterPro" id="IPR023210">
    <property type="entry name" value="NADP_OxRdtase_dom"/>
</dbReference>
<feature type="binding site" evidence="2">
    <location>
        <position position="113"/>
    </location>
    <ligand>
        <name>substrate</name>
    </ligand>
</feature>
<dbReference type="AlphaFoldDB" id="A0A1T4V8A9"/>
<keyword evidence="6" id="KW-1185">Reference proteome</keyword>
<dbReference type="PIRSF" id="PIRSF000097">
    <property type="entry name" value="AKR"/>
    <property type="match status" value="1"/>
</dbReference>
<dbReference type="InterPro" id="IPR036812">
    <property type="entry name" value="NAD(P)_OxRdtase_dom_sf"/>
</dbReference>
<dbReference type="Proteomes" id="UP000242432">
    <property type="component" value="Unassembled WGS sequence"/>
</dbReference>
<evidence type="ECO:0000256" key="3">
    <source>
        <dbReference type="PIRSR" id="PIRSR000097-3"/>
    </source>
</evidence>
<proteinExistence type="predicted"/>
<evidence type="ECO:0000256" key="1">
    <source>
        <dbReference type="PIRSR" id="PIRSR000097-1"/>
    </source>
</evidence>
<sequence>MKEYVTLKNGLKMPRLGMGMWYIGEESTKARGEYEAIRMGIDAGLKLIDTAEMYGMGRSESFVGRAIKNYDRSSLFLVSKVLPSNAGRNHIRSSLEHSLRRLETDYLDLYLYHWIGETPFPEVVESMERFVEEGIIRSWGVSNFDTEDMIELVEHSGGENCVVNQVLYHLGSRGIEYDLLPYLKDKNIFPMSYCPLAQGGSLSRGILQDETVQKIARNHNLSPSQVLLAFVLANEDMIAIPRSSSAKHMLENAAVRNTALSQEELALLNKAFPAPDHKVPLDMC</sequence>
<dbReference type="PANTHER" id="PTHR43638">
    <property type="entry name" value="OXIDOREDUCTASE, ALDO/KETO REDUCTASE FAMILY PROTEIN"/>
    <property type="match status" value="1"/>
</dbReference>
<evidence type="ECO:0000256" key="2">
    <source>
        <dbReference type="PIRSR" id="PIRSR000097-2"/>
    </source>
</evidence>
<evidence type="ECO:0000313" key="6">
    <source>
        <dbReference type="Proteomes" id="UP000242432"/>
    </source>
</evidence>
<evidence type="ECO:0000259" key="4">
    <source>
        <dbReference type="Pfam" id="PF00248"/>
    </source>
</evidence>
<feature type="active site" description="Proton donor" evidence="1">
    <location>
        <position position="54"/>
    </location>
</feature>
<dbReference type="SUPFAM" id="SSF51430">
    <property type="entry name" value="NAD(P)-linked oxidoreductase"/>
    <property type="match status" value="1"/>
</dbReference>
<gene>
    <name evidence="5" type="ORF">SAMN02745213_00948</name>
</gene>
<dbReference type="EMBL" id="FUXX01000012">
    <property type="protein sequence ID" value="SKA60781.1"/>
    <property type="molecule type" value="Genomic_DNA"/>
</dbReference>
<reference evidence="6" key="1">
    <citation type="submission" date="2017-02" db="EMBL/GenBank/DDBJ databases">
        <authorList>
            <person name="Varghese N."/>
            <person name="Submissions S."/>
        </authorList>
    </citation>
    <scope>NUCLEOTIDE SEQUENCE [LARGE SCALE GENOMIC DNA]</scope>
    <source>
        <strain evidence="6">DSM 3072</strain>
    </source>
</reference>
<dbReference type="PRINTS" id="PR00069">
    <property type="entry name" value="ALDKETRDTASE"/>
</dbReference>
<organism evidence="5 6">
    <name type="scientific">Succinivibrio dextrinosolvens DSM 3072</name>
    <dbReference type="NCBI Taxonomy" id="1123324"/>
    <lineage>
        <taxon>Bacteria</taxon>
        <taxon>Pseudomonadati</taxon>
        <taxon>Pseudomonadota</taxon>
        <taxon>Gammaproteobacteria</taxon>
        <taxon>Aeromonadales</taxon>
        <taxon>Succinivibrionaceae</taxon>
        <taxon>Succinivibrio</taxon>
    </lineage>
</organism>
<dbReference type="PANTHER" id="PTHR43638:SF3">
    <property type="entry name" value="ALDEHYDE REDUCTASE"/>
    <property type="match status" value="1"/>
</dbReference>
<dbReference type="InterPro" id="IPR020471">
    <property type="entry name" value="AKR"/>
</dbReference>
<dbReference type="STRING" id="83771.SAMN02910357_01472"/>
<accession>A0A1T4V8A9</accession>
<feature type="site" description="Lowers pKa of active site Tyr" evidence="3">
    <location>
        <position position="80"/>
    </location>
</feature>
<dbReference type="RefSeq" id="WP_078928470.1">
    <property type="nucleotide sequence ID" value="NZ_FUXX01000012.1"/>
</dbReference>